<dbReference type="AlphaFoldDB" id="A0A3Q7GHL7"/>
<protein>
    <submittedName>
        <fullName evidence="2">Uncharacterized protein</fullName>
    </submittedName>
</protein>
<proteinExistence type="predicted"/>
<sequence>MLSHKIWFLHLSGSLFYLFLFLTPSRGVPNVWHFPYFMGATSTNFLIIKLQPKIYDHIMLTIRISFLPKPKGHCIETATYYRHFLWFFLLSYVHVREEDWTNTQEEPLPLRGDPSRERRKKSTGSILSIEDKKKSDGEERKFPITLLDKIITVRIDYEFEVMRTKSHRDVRSSITSSPLRQSVNGGTGSVVGITFEWGRNSS</sequence>
<dbReference type="Gramene" id="Solyc05g020047.1.1">
    <property type="protein sequence ID" value="Solyc05g020047.1.1"/>
    <property type="gene ID" value="Solyc05g020047.1"/>
</dbReference>
<reference evidence="2" key="2">
    <citation type="submission" date="2019-01" db="UniProtKB">
        <authorList>
            <consortium name="EnsemblPlants"/>
        </authorList>
    </citation>
    <scope>IDENTIFICATION</scope>
    <source>
        <strain evidence="2">cv. Heinz 1706</strain>
    </source>
</reference>
<name>A0A3Q7GHL7_SOLLC</name>
<dbReference type="Proteomes" id="UP000004994">
    <property type="component" value="Chromosome 5"/>
</dbReference>
<evidence type="ECO:0000313" key="3">
    <source>
        <dbReference type="Proteomes" id="UP000004994"/>
    </source>
</evidence>
<dbReference type="InParanoid" id="A0A3Q7GHL7"/>
<feature type="region of interest" description="Disordered" evidence="1">
    <location>
        <begin position="104"/>
        <end position="132"/>
    </location>
</feature>
<keyword evidence="3" id="KW-1185">Reference proteome</keyword>
<reference evidence="2" key="1">
    <citation type="journal article" date="2012" name="Nature">
        <title>The tomato genome sequence provides insights into fleshy fruit evolution.</title>
        <authorList>
            <consortium name="Tomato Genome Consortium"/>
        </authorList>
    </citation>
    <scope>NUCLEOTIDE SEQUENCE [LARGE SCALE GENOMIC DNA]</scope>
    <source>
        <strain evidence="2">cv. Heinz 1706</strain>
    </source>
</reference>
<organism evidence="2">
    <name type="scientific">Solanum lycopersicum</name>
    <name type="common">Tomato</name>
    <name type="synonym">Lycopersicon esculentum</name>
    <dbReference type="NCBI Taxonomy" id="4081"/>
    <lineage>
        <taxon>Eukaryota</taxon>
        <taxon>Viridiplantae</taxon>
        <taxon>Streptophyta</taxon>
        <taxon>Embryophyta</taxon>
        <taxon>Tracheophyta</taxon>
        <taxon>Spermatophyta</taxon>
        <taxon>Magnoliopsida</taxon>
        <taxon>eudicotyledons</taxon>
        <taxon>Gunneridae</taxon>
        <taxon>Pentapetalae</taxon>
        <taxon>asterids</taxon>
        <taxon>lamiids</taxon>
        <taxon>Solanales</taxon>
        <taxon>Solanaceae</taxon>
        <taxon>Solanoideae</taxon>
        <taxon>Solaneae</taxon>
        <taxon>Solanum</taxon>
        <taxon>Solanum subgen. Lycopersicon</taxon>
    </lineage>
</organism>
<evidence type="ECO:0000313" key="2">
    <source>
        <dbReference type="EnsemblPlants" id="Solyc05g020047.1.1"/>
    </source>
</evidence>
<accession>A0A3Q7GHL7</accession>
<dbReference type="EnsemblPlants" id="Solyc05g020047.1.1">
    <property type="protein sequence ID" value="Solyc05g020047.1.1"/>
    <property type="gene ID" value="Solyc05g020047.1"/>
</dbReference>
<evidence type="ECO:0000256" key="1">
    <source>
        <dbReference type="SAM" id="MobiDB-lite"/>
    </source>
</evidence>